<dbReference type="Gene3D" id="3.30.565.10">
    <property type="entry name" value="Histidine kinase-like ATPase, C-terminal domain"/>
    <property type="match status" value="1"/>
</dbReference>
<dbReference type="InterPro" id="IPR014729">
    <property type="entry name" value="Rossmann-like_a/b/a_fold"/>
</dbReference>
<dbReference type="FunFam" id="1.10.287.130:FF:000021">
    <property type="entry name" value="Sensor histidine kinase KdpD"/>
    <property type="match status" value="1"/>
</dbReference>
<dbReference type="SMART" id="SM00388">
    <property type="entry name" value="HisKA"/>
    <property type="match status" value="1"/>
</dbReference>
<feature type="transmembrane region" description="Helical" evidence="14">
    <location>
        <begin position="410"/>
        <end position="438"/>
    </location>
</feature>
<dbReference type="AlphaFoldDB" id="A0AAV2WMZ0"/>
<dbReference type="EC" id="2.7.13.3" evidence="4"/>
<dbReference type="Pfam" id="PF02702">
    <property type="entry name" value="KdpD"/>
    <property type="match status" value="1"/>
</dbReference>
<gene>
    <name evidence="16" type="primary">kdpD</name>
    <name evidence="16" type="ORF">BN1047_03482</name>
</gene>
<name>A0AAV2WMZ0_MYCNE</name>
<keyword evidence="8" id="KW-0547">Nucleotide-binding</keyword>
<evidence type="ECO:0000256" key="1">
    <source>
        <dbReference type="ARBA" id="ARBA00000085"/>
    </source>
</evidence>
<evidence type="ECO:0000256" key="11">
    <source>
        <dbReference type="ARBA" id="ARBA00022989"/>
    </source>
</evidence>
<dbReference type="InterPro" id="IPR003594">
    <property type="entry name" value="HATPase_dom"/>
</dbReference>
<keyword evidence="5" id="KW-0597">Phosphoprotein</keyword>
<feature type="transmembrane region" description="Helical" evidence="14">
    <location>
        <begin position="458"/>
        <end position="478"/>
    </location>
</feature>
<keyword evidence="6" id="KW-0808">Transferase</keyword>
<evidence type="ECO:0000256" key="2">
    <source>
        <dbReference type="ARBA" id="ARBA00004141"/>
    </source>
</evidence>
<dbReference type="InterPro" id="IPR005467">
    <property type="entry name" value="His_kinase_dom"/>
</dbReference>
<dbReference type="FunFam" id="3.40.50.300:FF:000483">
    <property type="entry name" value="Sensor histidine kinase KdpD"/>
    <property type="match status" value="1"/>
</dbReference>
<dbReference type="InterPro" id="IPR004358">
    <property type="entry name" value="Sig_transdc_His_kin-like_C"/>
</dbReference>
<dbReference type="InterPro" id="IPR027417">
    <property type="entry name" value="P-loop_NTPase"/>
</dbReference>
<dbReference type="EMBL" id="LK021339">
    <property type="protein sequence ID" value="CDQ45584.1"/>
    <property type="molecule type" value="Genomic_DNA"/>
</dbReference>
<dbReference type="Pfam" id="PF00512">
    <property type="entry name" value="HisKA"/>
    <property type="match status" value="1"/>
</dbReference>
<dbReference type="GO" id="GO:0000155">
    <property type="term" value="F:phosphorelay sensor kinase activity"/>
    <property type="evidence" value="ECO:0007669"/>
    <property type="project" value="InterPro"/>
</dbReference>
<keyword evidence="11 14" id="KW-1133">Transmembrane helix</keyword>
<comment type="catalytic activity">
    <reaction evidence="1">
        <text>ATP + protein L-histidine = ADP + protein N-phospho-L-histidine.</text>
        <dbReference type="EC" id="2.7.13.3"/>
    </reaction>
</comment>
<dbReference type="GO" id="GO:0005524">
    <property type="term" value="F:ATP binding"/>
    <property type="evidence" value="ECO:0007669"/>
    <property type="project" value="UniProtKB-KW"/>
</dbReference>
<evidence type="ECO:0000256" key="12">
    <source>
        <dbReference type="ARBA" id="ARBA00023012"/>
    </source>
</evidence>
<dbReference type="InterPro" id="IPR006016">
    <property type="entry name" value="UspA"/>
</dbReference>
<organism evidence="16 17">
    <name type="scientific">Mycolicibacterium neoaurum</name>
    <name type="common">Mycobacterium neoaurum</name>
    <dbReference type="NCBI Taxonomy" id="1795"/>
    <lineage>
        <taxon>Bacteria</taxon>
        <taxon>Bacillati</taxon>
        <taxon>Actinomycetota</taxon>
        <taxon>Actinomycetes</taxon>
        <taxon>Mycobacteriales</taxon>
        <taxon>Mycobacteriaceae</taxon>
        <taxon>Mycolicibacterium</taxon>
    </lineage>
</organism>
<feature type="transmembrane region" description="Helical" evidence="14">
    <location>
        <begin position="377"/>
        <end position="398"/>
    </location>
</feature>
<dbReference type="CDD" id="cd01987">
    <property type="entry name" value="USP_KdpD-like"/>
    <property type="match status" value="1"/>
</dbReference>
<evidence type="ECO:0000256" key="14">
    <source>
        <dbReference type="SAM" id="Phobius"/>
    </source>
</evidence>
<dbReference type="InterPro" id="IPR036097">
    <property type="entry name" value="HisK_dim/P_sf"/>
</dbReference>
<accession>A0AAV2WMZ0</accession>
<dbReference type="SUPFAM" id="SSF52402">
    <property type="entry name" value="Adenine nucleotide alpha hydrolases-like"/>
    <property type="match status" value="1"/>
</dbReference>
<keyword evidence="9 16" id="KW-0418">Kinase</keyword>
<dbReference type="InterPro" id="IPR003661">
    <property type="entry name" value="HisK_dim/P_dom"/>
</dbReference>
<dbReference type="PANTHER" id="PTHR45569">
    <property type="entry name" value="SENSOR PROTEIN KDPD"/>
    <property type="match status" value="1"/>
</dbReference>
<comment type="subcellular location">
    <subcellularLocation>
        <location evidence="3">Cell membrane</location>
    </subcellularLocation>
    <subcellularLocation>
        <location evidence="2">Membrane</location>
        <topology evidence="2">Multi-pass membrane protein</topology>
    </subcellularLocation>
</comment>
<dbReference type="InterPro" id="IPR052023">
    <property type="entry name" value="Histidine_kinase_KdpD"/>
</dbReference>
<keyword evidence="12" id="KW-0902">Two-component regulatory system</keyword>
<evidence type="ECO:0000256" key="5">
    <source>
        <dbReference type="ARBA" id="ARBA00022553"/>
    </source>
</evidence>
<evidence type="ECO:0000256" key="4">
    <source>
        <dbReference type="ARBA" id="ARBA00012438"/>
    </source>
</evidence>
<evidence type="ECO:0000256" key="8">
    <source>
        <dbReference type="ARBA" id="ARBA00022741"/>
    </source>
</evidence>
<evidence type="ECO:0000256" key="7">
    <source>
        <dbReference type="ARBA" id="ARBA00022692"/>
    </source>
</evidence>
<keyword evidence="10" id="KW-0067">ATP-binding</keyword>
<dbReference type="Gene3D" id="1.20.120.620">
    <property type="entry name" value="Backbone structure of the membrane domain of e. Coli histidine kinase receptor kdpd"/>
    <property type="match status" value="1"/>
</dbReference>
<dbReference type="SMART" id="SM00387">
    <property type="entry name" value="HATPase_c"/>
    <property type="match status" value="1"/>
</dbReference>
<dbReference type="Proteomes" id="UP000028864">
    <property type="component" value="Unassembled WGS sequence"/>
</dbReference>
<dbReference type="InterPro" id="IPR025201">
    <property type="entry name" value="KdpD_TM"/>
</dbReference>
<evidence type="ECO:0000256" key="3">
    <source>
        <dbReference type="ARBA" id="ARBA00004236"/>
    </source>
</evidence>
<dbReference type="Pfam" id="PF02518">
    <property type="entry name" value="HATPase_c"/>
    <property type="match status" value="1"/>
</dbReference>
<keyword evidence="13 14" id="KW-0472">Membrane</keyword>
<dbReference type="InterPro" id="IPR036890">
    <property type="entry name" value="HATPase_C_sf"/>
</dbReference>
<dbReference type="Pfam" id="PF00582">
    <property type="entry name" value="Usp"/>
    <property type="match status" value="1"/>
</dbReference>
<reference evidence="16" key="1">
    <citation type="submission" date="2014-05" db="EMBL/GenBank/DDBJ databases">
        <authorList>
            <person name="Urmite Genomes"/>
        </authorList>
    </citation>
    <scope>NUCLEOTIDE SEQUENCE</scope>
    <source>
        <strain evidence="16">DSM 44074</strain>
    </source>
</reference>
<dbReference type="GO" id="GO:0005886">
    <property type="term" value="C:plasma membrane"/>
    <property type="evidence" value="ECO:0007669"/>
    <property type="project" value="UniProtKB-SubCell"/>
</dbReference>
<evidence type="ECO:0000313" key="16">
    <source>
        <dbReference type="EMBL" id="CDQ45584.1"/>
    </source>
</evidence>
<dbReference type="RefSeq" id="WP_030137549.1">
    <property type="nucleotide sequence ID" value="NZ_LK021339.1"/>
</dbReference>
<dbReference type="Gene3D" id="3.40.50.300">
    <property type="entry name" value="P-loop containing nucleotide triphosphate hydrolases"/>
    <property type="match status" value="1"/>
</dbReference>
<dbReference type="GO" id="GO:0005737">
    <property type="term" value="C:cytoplasm"/>
    <property type="evidence" value="ECO:0007669"/>
    <property type="project" value="UniProtKB-ARBA"/>
</dbReference>
<dbReference type="InterPro" id="IPR038318">
    <property type="entry name" value="KdpD_sf"/>
</dbReference>
<feature type="domain" description="Histidine kinase" evidence="15">
    <location>
        <begin position="617"/>
        <end position="832"/>
    </location>
</feature>
<sequence>MTDRPKRGELRIYLGAAPGVGKTYAMLGEAHRRLERGTDLVAAVVETHGRSKTAELLEGIEMIPPRLVEYRGATFGELDVDAVLARRPQVVLVDELAHTNTPGSANPKRWQDIEQLLAAGITVITTVNVQHLESLNDVVTQITGIEQQEKVPDEVVRAADQIELVDITPEALRRRLSHGNVYAPDRIDAALSNYFRRGNLTALRELALLWLADQVDAALAKYRSDNKITATWEARERVVVAVTGDRESETLVRRASRIASKSSAELMIVHVVRGDGLAGVSAPMMGAVRDLAASLGASVHTVVGDDVPAALLDFAREMNATQLVVGTSRRSRWARILDEGIGAAVVQNSGTIDVHMVTHEQTRRATARSGNRNWQHAASWLAAVVVPTALAATAVLWLDRYLGISGESALFFVGVLAVALLGGVAPAALSAVLSGLLINYFLAEPRYTFTISEPDSAITIAVLLMVAVAVAALVDSAAKRAREARRASQEAELLAHFAGSVLRGADPAALLERVREVYSQTAVSLLRERAGDTEVVACAGIDPCPDIDDADTAIDVGDDEFWLLMSGRKLPASNRRVLGAVAKQAAGLVRQRELISEAGRAEAVARADELRRSLLSAVSHDLRTPLAAAKASVSSLRSNDIDFSPEDTAELLATVEESVDQLTALVGNLLDSSRLAAGVVKPELRRVYLEEAVQRALLGISRSSKDSGWDRVKVDVGDAVALADPGLLERVLVNIIDNALRYGGDNPVRVNAGRVGERVLITIADEGPGIPRGAEEQLFAPFQRLGDQDNNTGVGLGLSVARGFVTAMGGTISATDTPGGGLTVVIELATAQENEAQENDQ</sequence>
<dbReference type="SUPFAM" id="SSF55874">
    <property type="entry name" value="ATPase domain of HSP90 chaperone/DNA topoisomerase II/histidine kinase"/>
    <property type="match status" value="1"/>
</dbReference>
<proteinExistence type="predicted"/>
<evidence type="ECO:0000256" key="6">
    <source>
        <dbReference type="ARBA" id="ARBA00022679"/>
    </source>
</evidence>
<dbReference type="FunFam" id="3.40.50.620:FF:000112">
    <property type="entry name" value="Sensor histidine kinase KdpD"/>
    <property type="match status" value="1"/>
</dbReference>
<evidence type="ECO:0000313" key="17">
    <source>
        <dbReference type="Proteomes" id="UP000028864"/>
    </source>
</evidence>
<dbReference type="InterPro" id="IPR003852">
    <property type="entry name" value="Sig_transdc_His_kinase_KdpD_N"/>
</dbReference>
<dbReference type="PRINTS" id="PR00344">
    <property type="entry name" value="BCTRLSENSOR"/>
</dbReference>
<dbReference type="Gene3D" id="1.10.287.130">
    <property type="match status" value="1"/>
</dbReference>
<keyword evidence="7 14" id="KW-0812">Transmembrane</keyword>
<dbReference type="Gene3D" id="3.40.50.620">
    <property type="entry name" value="HUPs"/>
    <property type="match status" value="1"/>
</dbReference>
<evidence type="ECO:0000256" key="13">
    <source>
        <dbReference type="ARBA" id="ARBA00023136"/>
    </source>
</evidence>
<dbReference type="PROSITE" id="PS50109">
    <property type="entry name" value="HIS_KIN"/>
    <property type="match status" value="1"/>
</dbReference>
<protein>
    <recommendedName>
        <fullName evidence="4">histidine kinase</fullName>
        <ecNumber evidence="4">2.7.13.3</ecNumber>
    </recommendedName>
</protein>
<evidence type="ECO:0000256" key="9">
    <source>
        <dbReference type="ARBA" id="ARBA00022777"/>
    </source>
</evidence>
<dbReference type="CDD" id="cd00075">
    <property type="entry name" value="HATPase"/>
    <property type="match status" value="1"/>
</dbReference>
<dbReference type="SUPFAM" id="SSF47384">
    <property type="entry name" value="Homodimeric domain of signal transducing histidine kinase"/>
    <property type="match status" value="1"/>
</dbReference>
<dbReference type="CDD" id="cd00082">
    <property type="entry name" value="HisKA"/>
    <property type="match status" value="1"/>
</dbReference>
<dbReference type="PANTHER" id="PTHR45569:SF1">
    <property type="entry name" value="SENSOR PROTEIN KDPD"/>
    <property type="match status" value="1"/>
</dbReference>
<evidence type="ECO:0000259" key="15">
    <source>
        <dbReference type="PROSITE" id="PS50109"/>
    </source>
</evidence>
<evidence type="ECO:0000256" key="10">
    <source>
        <dbReference type="ARBA" id="ARBA00022840"/>
    </source>
</evidence>
<reference evidence="16" key="2">
    <citation type="submission" date="2015-09" db="EMBL/GenBank/DDBJ databases">
        <title>Draft genome sequence of Mycobacterium neoaurum DSM 44074.</title>
        <authorList>
            <person name="Croce O."/>
            <person name="Robert C."/>
            <person name="Raoult D."/>
            <person name="Drancourt M."/>
        </authorList>
    </citation>
    <scope>NUCLEOTIDE SEQUENCE</scope>
    <source>
        <strain evidence="16">DSM 44074</strain>
    </source>
</reference>
<dbReference type="Pfam" id="PF13493">
    <property type="entry name" value="DUF4118"/>
    <property type="match status" value="1"/>
</dbReference>